<dbReference type="PROSITE" id="PS50048">
    <property type="entry name" value="ZN2_CY6_FUNGAL_2"/>
    <property type="match status" value="1"/>
</dbReference>
<reference evidence="3 4" key="1">
    <citation type="journal article" date="2011" name="Proc. Natl. Acad. Sci. U.S.A.">
        <title>Evolutionary erosion of yeast sex chromosomes by mating-type switching accidents.</title>
        <authorList>
            <person name="Gordon J.L."/>
            <person name="Armisen D."/>
            <person name="Proux-Wera E."/>
            <person name="Oheigeartaigh S.S."/>
            <person name="Byrne K.P."/>
            <person name="Wolfe K.H."/>
        </authorList>
    </citation>
    <scope>NUCLEOTIDE SEQUENCE [LARGE SCALE GENOMIC DNA]</scope>
    <source>
        <strain evidence="4">ATCC 22294 / BCRC 22015 / CBS 2517 / CECT 1963 / NBRC 1671 / NRRL Y-8276</strain>
    </source>
</reference>
<dbReference type="PROSITE" id="PS00463">
    <property type="entry name" value="ZN2_CY6_FUNGAL_1"/>
    <property type="match status" value="1"/>
</dbReference>
<dbReference type="EMBL" id="HE650827">
    <property type="protein sequence ID" value="CCF59285.1"/>
    <property type="molecule type" value="Genomic_DNA"/>
</dbReference>
<sequence length="838" mass="97776">MLQSDSTTKSKVTKEVDNIKVVKRRRKPPKSCSFCRKRKLKCDQKKPICSNCLSRKFDSCLYPDSFLNNDVSRPDNTIYERHTSIIDLSTKSGADTTDSSAEIKNPFRNYYFLQCKSDGRRILYGPTSSRTFIMRNNWGFMEKFRQLWSKVKIERDKWKSRTHTKMAGKFNDLETVEFENINPVSNINAVIEFLPNYDHCLQLMNEFFDSLNSDLYEISGALDKQKVLNDLKISVITDEDNNIIKLIPTGKKNYYKIGVIIMILNLTHFKHDIPKAIQKFLVCLTGASSSKLFYMERVQFLLLRYYYNSLYTSAGDDTYLVTLVESLTAAALRAGLHLNIKTLYHHQESVVGNLVSLENLWTWILLFDFKAAVHVGCPLNISCSEFYDFDEKEHLENFEQAYYPSTDNVKLSPNTHDIREYAIDKSFYGKIRRFLNLARPMITEIHNKNCVPNMIDNCDKLIKFLETEFSPINNFTDEILMAELPICEFKHVLCVLDLMSTFYSLNFVILSARSIKLKNSATQSFLIGLQICRNLLKKHMRWINLDFQNISKMMFFLPPYLTIITANMTEIMGKQLSIFHAFHYLHATLFENGIFLSEDMLEIDWDLSTLHVPIDKPIPMGTEFKLYKNILDGGLQEQEIKEVLSRSYPFMVVLSLERVYRAVVKNAFEYRKRVEKSWLSNNNSAYMTLPASRDSFLLHSKKQREQFVNDHHTNYNEEEQEEYTEPTRNPEPTVFQLYQKQQDHYIKSLNTKKAPLNRKEPKRDKEHMSVPSFCFPSDINSDFTTTESHDQTENSYEQSSASEGDNIKTLADEFWTSYNVGWEQLLDETDTSLFFGDL</sequence>
<accession>H2AY35</accession>
<dbReference type="InterPro" id="IPR001138">
    <property type="entry name" value="Zn2Cys6_DnaBD"/>
</dbReference>
<dbReference type="KEGG" id="kaf:KAFR_0G02520"/>
<evidence type="ECO:0000313" key="4">
    <source>
        <dbReference type="Proteomes" id="UP000005220"/>
    </source>
</evidence>
<feature type="region of interest" description="Disordered" evidence="1">
    <location>
        <begin position="750"/>
        <end position="804"/>
    </location>
</feature>
<dbReference type="PANTHER" id="PTHR31405:SF8">
    <property type="entry name" value="TRANSCRIPTION FACTOR PDR8-RELATED"/>
    <property type="match status" value="1"/>
</dbReference>
<evidence type="ECO:0000256" key="1">
    <source>
        <dbReference type="SAM" id="MobiDB-lite"/>
    </source>
</evidence>
<dbReference type="AlphaFoldDB" id="H2AY35"/>
<dbReference type="InterPro" id="IPR052693">
    <property type="entry name" value="Yeast_MDR_Regulatory"/>
</dbReference>
<dbReference type="FunCoup" id="H2AY35">
    <property type="interactions" value="1567"/>
</dbReference>
<dbReference type="InParanoid" id="H2AY35"/>
<feature type="compositionally biased region" description="Polar residues" evidence="1">
    <location>
        <begin position="793"/>
        <end position="803"/>
    </location>
</feature>
<evidence type="ECO:0000259" key="2">
    <source>
        <dbReference type="PROSITE" id="PS50048"/>
    </source>
</evidence>
<name>H2AY35_KAZAF</name>
<keyword evidence="4" id="KW-1185">Reference proteome</keyword>
<dbReference type="CDD" id="cd00067">
    <property type="entry name" value="GAL4"/>
    <property type="match status" value="1"/>
</dbReference>
<dbReference type="Pfam" id="PF00172">
    <property type="entry name" value="Zn_clus"/>
    <property type="match status" value="1"/>
</dbReference>
<dbReference type="PANTHER" id="PTHR31405">
    <property type="entry name" value="TRANSCRIPTION FACTOR PDR8-RELATED"/>
    <property type="match status" value="1"/>
</dbReference>
<feature type="domain" description="Zn(2)-C6 fungal-type" evidence="2">
    <location>
        <begin position="31"/>
        <end position="62"/>
    </location>
</feature>
<dbReference type="InterPro" id="IPR036864">
    <property type="entry name" value="Zn2-C6_fun-type_DNA-bd_sf"/>
</dbReference>
<protein>
    <recommendedName>
        <fullName evidence="2">Zn(2)-C6 fungal-type domain-containing protein</fullName>
    </recommendedName>
</protein>
<feature type="compositionally biased region" description="Basic and acidic residues" evidence="1">
    <location>
        <begin position="757"/>
        <end position="768"/>
    </location>
</feature>
<dbReference type="RefSeq" id="XP_003958420.1">
    <property type="nucleotide sequence ID" value="XM_003958371.1"/>
</dbReference>
<dbReference type="OrthoDB" id="4356994at2759"/>
<dbReference type="STRING" id="1071382.H2AY35"/>
<proteinExistence type="predicted"/>
<dbReference type="GeneID" id="13887264"/>
<dbReference type="HOGENOM" id="CLU_010594_0_0_1"/>
<dbReference type="GO" id="GO:0008270">
    <property type="term" value="F:zinc ion binding"/>
    <property type="evidence" value="ECO:0007669"/>
    <property type="project" value="InterPro"/>
</dbReference>
<dbReference type="GO" id="GO:0000981">
    <property type="term" value="F:DNA-binding transcription factor activity, RNA polymerase II-specific"/>
    <property type="evidence" value="ECO:0007669"/>
    <property type="project" value="InterPro"/>
</dbReference>
<dbReference type="eggNOG" id="ENOG502SJDI">
    <property type="taxonomic scope" value="Eukaryota"/>
</dbReference>
<evidence type="ECO:0000313" key="3">
    <source>
        <dbReference type="EMBL" id="CCF59285.1"/>
    </source>
</evidence>
<gene>
    <name evidence="3" type="primary">KAFR0G02520</name>
    <name evidence="3" type="ORF">KAFR_0G02520</name>
</gene>
<dbReference type="Gene3D" id="4.10.240.10">
    <property type="entry name" value="Zn(2)-C6 fungal-type DNA-binding domain"/>
    <property type="match status" value="1"/>
</dbReference>
<dbReference type="SMART" id="SM00066">
    <property type="entry name" value="GAL4"/>
    <property type="match status" value="1"/>
</dbReference>
<organism evidence="3 4">
    <name type="scientific">Kazachstania africana (strain ATCC 22294 / BCRC 22015 / CBS 2517 / CECT 1963 / NBRC 1671 / NRRL Y-8276)</name>
    <name type="common">Yeast</name>
    <name type="synonym">Kluyveromyces africanus</name>
    <dbReference type="NCBI Taxonomy" id="1071382"/>
    <lineage>
        <taxon>Eukaryota</taxon>
        <taxon>Fungi</taxon>
        <taxon>Dikarya</taxon>
        <taxon>Ascomycota</taxon>
        <taxon>Saccharomycotina</taxon>
        <taxon>Saccharomycetes</taxon>
        <taxon>Saccharomycetales</taxon>
        <taxon>Saccharomycetaceae</taxon>
        <taxon>Kazachstania</taxon>
    </lineage>
</organism>
<dbReference type="Proteomes" id="UP000005220">
    <property type="component" value="Chromosome 7"/>
</dbReference>
<dbReference type="SUPFAM" id="SSF57701">
    <property type="entry name" value="Zn2/Cys6 DNA-binding domain"/>
    <property type="match status" value="1"/>
</dbReference>